<evidence type="ECO:0000313" key="9">
    <source>
        <dbReference type="EMBL" id="SUZ10257.1"/>
    </source>
</evidence>
<feature type="compositionally biased region" description="Low complexity" evidence="7">
    <location>
        <begin position="642"/>
        <end position="660"/>
    </location>
</feature>
<reference evidence="9" key="3">
    <citation type="submission" date="2018-07" db="EMBL/GenBank/DDBJ databases">
        <authorList>
            <person name="Quirk P.G."/>
            <person name="Krulwich T.A."/>
        </authorList>
    </citation>
    <scope>NUCLEOTIDE SEQUENCE</scope>
    <source>
        <strain evidence="9">96224</strain>
    </source>
</reference>
<feature type="region of interest" description="Disordered" evidence="7">
    <location>
        <begin position="47"/>
        <end position="76"/>
    </location>
</feature>
<feature type="coiled-coil region" evidence="6">
    <location>
        <begin position="1297"/>
        <end position="1363"/>
    </location>
</feature>
<dbReference type="PANTHER" id="PTHR23244:SF456">
    <property type="entry name" value="MULTIPLE EPIDERMAL GROWTH FACTOR-LIKE DOMAINS PROTEIN 8"/>
    <property type="match status" value="1"/>
</dbReference>
<dbReference type="EMBL" id="UIGY01000077">
    <property type="protein sequence ID" value="SUZ10257.1"/>
    <property type="molecule type" value="Genomic_DNA"/>
</dbReference>
<dbReference type="EMBL" id="KE375050">
    <property type="protein sequence ID" value="EPQ64788.1"/>
    <property type="molecule type" value="Genomic_DNA"/>
</dbReference>
<keyword evidence="4" id="KW-0677">Repeat</keyword>
<dbReference type="PANTHER" id="PTHR23244">
    <property type="entry name" value="KELCH REPEAT DOMAIN"/>
    <property type="match status" value="1"/>
</dbReference>
<evidence type="ECO:0000256" key="3">
    <source>
        <dbReference type="ARBA" id="ARBA00022490"/>
    </source>
</evidence>
<name>A0A061HGB8_BLUGR</name>
<dbReference type="InterPro" id="IPR006652">
    <property type="entry name" value="Kelch_1"/>
</dbReference>
<dbReference type="SUPFAM" id="SSF117281">
    <property type="entry name" value="Kelch motif"/>
    <property type="match status" value="1"/>
</dbReference>
<keyword evidence="2" id="KW-0880">Kelch repeat</keyword>
<reference evidence="8" key="2">
    <citation type="submission" date="2013-01" db="EMBL/GenBank/DDBJ databases">
        <title>The wheat powdery mildew genome reveals unique evolution of an obligate biotroph.</title>
        <authorList>
            <person name="Oberhaensli S."/>
            <person name="Wicker T."/>
            <person name="Keller B."/>
        </authorList>
    </citation>
    <scope>NUCLEOTIDE SEQUENCE</scope>
    <source>
        <strain evidence="8">96224</strain>
    </source>
</reference>
<reference evidence="10" key="1">
    <citation type="journal article" date="2013" name="Nat. Genet.">
        <title>The wheat powdery mildew genome shows the unique evolution of an obligate biotroph.</title>
        <authorList>
            <person name="Wicker T."/>
            <person name="Oberhaensli S."/>
            <person name="Parlange F."/>
            <person name="Buchmann J.P."/>
            <person name="Shatalina M."/>
            <person name="Roffler S."/>
            <person name="Ben-David R."/>
            <person name="Dolezel J."/>
            <person name="Simkova H."/>
            <person name="Schulze-Lefert P."/>
            <person name="Spanu P.D."/>
            <person name="Bruggmann R."/>
            <person name="Amselem J."/>
            <person name="Quesneville H."/>
            <person name="Ver Loren van Themaat E."/>
            <person name="Paape T."/>
            <person name="Shimizu K.K."/>
            <person name="Keller B."/>
        </authorList>
    </citation>
    <scope>NUCLEOTIDE SEQUENCE [LARGE SCALE GENOMIC DNA]</scope>
    <source>
        <strain evidence="10">96224</strain>
    </source>
</reference>
<dbReference type="HOGENOM" id="CLU_002697_1_0_1"/>
<feature type="compositionally biased region" description="Polar residues" evidence="7">
    <location>
        <begin position="670"/>
        <end position="679"/>
    </location>
</feature>
<feature type="region of interest" description="Disordered" evidence="7">
    <location>
        <begin position="81"/>
        <end position="100"/>
    </location>
</feature>
<keyword evidence="5 6" id="KW-0175">Coiled coil</keyword>
<feature type="region of interest" description="Disordered" evidence="7">
    <location>
        <begin position="1489"/>
        <end position="1527"/>
    </location>
</feature>
<dbReference type="Gene3D" id="2.120.10.80">
    <property type="entry name" value="Kelch-type beta propeller"/>
    <property type="match status" value="1"/>
</dbReference>
<feature type="region of interest" description="Disordered" evidence="7">
    <location>
        <begin position="1154"/>
        <end position="1176"/>
    </location>
</feature>
<dbReference type="Proteomes" id="UP000053110">
    <property type="component" value="Unassembled WGS sequence"/>
</dbReference>
<feature type="compositionally biased region" description="Basic and acidic residues" evidence="7">
    <location>
        <begin position="604"/>
        <end position="615"/>
    </location>
</feature>
<keyword evidence="3" id="KW-0963">Cytoplasm</keyword>
<evidence type="ECO:0000256" key="4">
    <source>
        <dbReference type="ARBA" id="ARBA00022737"/>
    </source>
</evidence>
<accession>A0A061HGB8</accession>
<feature type="region of interest" description="Disordered" evidence="7">
    <location>
        <begin position="1"/>
        <end position="29"/>
    </location>
</feature>
<feature type="coiled-coil region" evidence="6">
    <location>
        <begin position="1192"/>
        <end position="1258"/>
    </location>
</feature>
<feature type="coiled-coil region" evidence="6">
    <location>
        <begin position="966"/>
        <end position="1021"/>
    </location>
</feature>
<feature type="compositionally biased region" description="Polar residues" evidence="7">
    <location>
        <begin position="496"/>
        <end position="526"/>
    </location>
</feature>
<proteinExistence type="predicted"/>
<feature type="compositionally biased region" description="Polar residues" evidence="7">
    <location>
        <begin position="1489"/>
        <end position="1520"/>
    </location>
</feature>
<evidence type="ECO:0000256" key="2">
    <source>
        <dbReference type="ARBA" id="ARBA00022441"/>
    </source>
</evidence>
<dbReference type="Pfam" id="PF24681">
    <property type="entry name" value="Kelch_KLHDC2_KLHL20_DRC7"/>
    <property type="match status" value="1"/>
</dbReference>
<feature type="compositionally biased region" description="Basic and acidic residues" evidence="7">
    <location>
        <begin position="9"/>
        <end position="21"/>
    </location>
</feature>
<evidence type="ECO:0000256" key="7">
    <source>
        <dbReference type="SAM" id="MobiDB-lite"/>
    </source>
</evidence>
<evidence type="ECO:0000256" key="6">
    <source>
        <dbReference type="SAM" id="Coils"/>
    </source>
</evidence>
<evidence type="ECO:0000313" key="10">
    <source>
        <dbReference type="Proteomes" id="UP000053110"/>
    </source>
</evidence>
<protein>
    <submittedName>
        <fullName evidence="9">Bgt-5147</fullName>
    </submittedName>
</protein>
<dbReference type="SMART" id="SM00612">
    <property type="entry name" value="Kelch"/>
    <property type="match status" value="2"/>
</dbReference>
<evidence type="ECO:0000313" key="8">
    <source>
        <dbReference type="EMBL" id="EPQ64788.1"/>
    </source>
</evidence>
<dbReference type="GO" id="GO:0051285">
    <property type="term" value="C:cell cortex of cell tip"/>
    <property type="evidence" value="ECO:0007669"/>
    <property type="project" value="TreeGrafter"/>
</dbReference>
<feature type="compositionally biased region" description="Polar residues" evidence="7">
    <location>
        <begin position="551"/>
        <end position="564"/>
    </location>
</feature>
<dbReference type="OrthoDB" id="45365at2759"/>
<dbReference type="FunFam" id="2.120.10.80:FF:000049">
    <property type="entry name" value="Cell polarity protein (Tea1)"/>
    <property type="match status" value="1"/>
</dbReference>
<dbReference type="InterPro" id="IPR015915">
    <property type="entry name" value="Kelch-typ_b-propeller"/>
</dbReference>
<feature type="region of interest" description="Disordered" evidence="7">
    <location>
        <begin position="1380"/>
        <end position="1412"/>
    </location>
</feature>
<organism evidence="9">
    <name type="scientific">Blumeria graminis f. sp. tritici 96224</name>
    <dbReference type="NCBI Taxonomy" id="1268274"/>
    <lineage>
        <taxon>Eukaryota</taxon>
        <taxon>Fungi</taxon>
        <taxon>Dikarya</taxon>
        <taxon>Ascomycota</taxon>
        <taxon>Pezizomycotina</taxon>
        <taxon>Leotiomycetes</taxon>
        <taxon>Erysiphales</taxon>
        <taxon>Erysiphaceae</taxon>
        <taxon>Blumeria</taxon>
    </lineage>
</organism>
<evidence type="ECO:0000256" key="1">
    <source>
        <dbReference type="ARBA" id="ARBA00004496"/>
    </source>
</evidence>
<dbReference type="GO" id="GO:0061245">
    <property type="term" value="P:establishment or maintenance of bipolar cell polarity"/>
    <property type="evidence" value="ECO:0007669"/>
    <property type="project" value="TreeGrafter"/>
</dbReference>
<feature type="coiled-coil region" evidence="6">
    <location>
        <begin position="1052"/>
        <end position="1135"/>
    </location>
</feature>
<feature type="compositionally biased region" description="Low complexity" evidence="7">
    <location>
        <begin position="56"/>
        <end position="70"/>
    </location>
</feature>
<feature type="compositionally biased region" description="Polar residues" evidence="7">
    <location>
        <begin position="622"/>
        <end position="641"/>
    </location>
</feature>
<gene>
    <name evidence="8" type="ORF">BGT96224_5147</name>
    <name evidence="9" type="ORF">BGT96224V2_LOCUS3424</name>
</gene>
<comment type="subcellular location">
    <subcellularLocation>
        <location evidence="1">Cytoplasm</location>
    </subcellularLocation>
</comment>
<feature type="compositionally biased region" description="Polar residues" evidence="7">
    <location>
        <begin position="1155"/>
        <end position="1176"/>
    </location>
</feature>
<sequence length="1527" mass="167776">MAFLFKSKKNGDRSQILRDGSKASAGLPATNQGVNFRINEKGIGYPPPAINGLNETAAPSPAAPAGTPSPEQINGRRTIPLDQSQDLPLRSGTAPAVQPMAANPNSLYPWSQARLTYTTALQGPFPRYGAAVNATASKEGNIYLMGGLINSSMVKGDLWMVEAGGNMACYPLSTTAEGPNPRVGHASLLVGNAFIIYGGDTKMEDSDILDETLYLLNTSTRQWSRAVPAGPRPTGRYGHSLNILGSKIYVFGGQVEGYFMNDLVAFDLNQLQVPTNRWEMLIRNSDEGGPPPGQIPPARTNHSIVTYNEKLFLFGGTNGFQWFNDVWSYEPTSNSWASLDCIGYIPSPREGHAAAIVDDVMYIFGGRTEDGSDLGDLAAFRIPSRRWYTFQNMGPSPSPRSGHSMTAHGKQIIVLAGEPSSATREVGDLSIVYILDTTKIRYPNDHPTQLGSDRIPGGRRPSTSDKALPSTTRGTSIRDAMTSPEAKKSNEIVARGNSQNNSNWGEMNGIATSTHTQPSLQGQLVNSKLPRATPSQTSSGPPPQQQAPTPRSNSATSNAVGRNRSQARHETGRSSSVDVTARNGDIPSGVSPTHSITTSLLSKDGSKEALAENRKVLAGQSPPASKPSSTENGPPVSMNTIGSGSLRPSSRNRSNRQQSSVDSTNDHSSLRNVINSRQTSPPPSNRNLINPLVRKGSARNSQAVSLLKELDVAKNRNAWYASELELARKAGYTPTTPNCLDHKSLETFDDDDKPLIEALISMKTELANVQGSIDRQAILAAKQISEVEKQRDSAVREAIYAKAKLAAHCGNQDSILTPDSESYDVGTLANDRAVDISRKLATALSDQNKLQSTIEALNTELEAEKRSKKVAEEIAKTSQARISELESYKQQNSSEVERLKAELHESQVMFRKESIACAEAVASAQLLQADKDELDVKFLNALGSSKDTENTFASLQEAMGSLVETRSLLQRQLDDERLEREKSEAKLSQIRFEHESCTTRLEAITRKLQCAEELIQTQENEAKSQWQAIQAGLARVVSVEVDTPKQANDQRLVALQTQVQTANDLVRKYQAAADTASEKLRSAEERIAGLEAYQEQASREGMSIRKQLQASMREIQSLQASNTEMKYQLENQQLESNAVHVQHNTLKYILEERSVTPTKNSRTRGLSSPPSMSDTTDVSQIKTLEQQLLSSLEAQEETKQMYEAREQESERLYREKLTQLESDYQSAVNYVKGTEKMLKRLNDELTRYKSDNIRLNERISGVEEGTAGGNKAVMWENERSELYKQIKLLQGELKIPSKQFEQELADVRNKLLSAEQERDTLKRDQEDLQNRVKADLAKVQEQKALLLKRAEEAERKVSVLLDQVEQSVDIYRRNSRSIDHRSATPTAASTALYQRSPLVTDSTSEASYESGNRSSMALDSLANELETLRSHWQNTNKNYRLSNAFDFDERTVSTKGPDEMLTAPNVGEGLTSSLASWRKRLDSDQAVVPSQINGPTENIVNSTSAKSEAQPSELSANNLENGELNAI</sequence>
<feature type="coiled-coil region" evidence="6">
    <location>
        <begin position="840"/>
        <end position="902"/>
    </location>
</feature>
<feature type="compositionally biased region" description="Polar residues" evidence="7">
    <location>
        <begin position="590"/>
        <end position="601"/>
    </location>
</feature>
<feature type="region of interest" description="Disordered" evidence="7">
    <location>
        <begin position="442"/>
        <end position="694"/>
    </location>
</feature>
<evidence type="ECO:0000256" key="5">
    <source>
        <dbReference type="ARBA" id="ARBA00023054"/>
    </source>
</evidence>
<feature type="compositionally biased region" description="Polar residues" evidence="7">
    <location>
        <begin position="1383"/>
        <end position="1412"/>
    </location>
</feature>